<name>A0A2N0SGT7_9GLOM</name>
<dbReference type="EMBL" id="LLXH01000042">
    <property type="protein sequence ID" value="PKC74748.1"/>
    <property type="molecule type" value="Genomic_DNA"/>
</dbReference>
<sequence>MYSNSGENEDDDNLPIGLMIAKKQLEAMNIKSNYQVDNNVVAYTINDSVVSDKKD</sequence>
<reference evidence="1 2" key="2">
    <citation type="submission" date="2017-10" db="EMBL/GenBank/DDBJ databases">
        <title>Genome analyses suggest a sexual origin of heterokaryosis in a supposedly ancient asexual fungus.</title>
        <authorList>
            <person name="Corradi N."/>
            <person name="Sedzielewska K."/>
            <person name="Noel J."/>
            <person name="Charron P."/>
            <person name="Farinelli L."/>
            <person name="Marton T."/>
            <person name="Kruger M."/>
            <person name="Pelin A."/>
            <person name="Brachmann A."/>
            <person name="Corradi N."/>
        </authorList>
    </citation>
    <scope>NUCLEOTIDE SEQUENCE [LARGE SCALE GENOMIC DNA]</scope>
    <source>
        <strain evidence="1 2">A1</strain>
    </source>
</reference>
<gene>
    <name evidence="1" type="ORF">RhiirA1_408683</name>
</gene>
<dbReference type="Proteomes" id="UP000232688">
    <property type="component" value="Unassembled WGS sequence"/>
</dbReference>
<dbReference type="AlphaFoldDB" id="A0A2N0SGT7"/>
<reference evidence="1 2" key="1">
    <citation type="submission" date="2017-10" db="EMBL/GenBank/DDBJ databases">
        <title>Extensive intraspecific genome diversity in a model arbuscular mycorrhizal fungus.</title>
        <authorList>
            <person name="Chen E.C.H."/>
            <person name="Morin E."/>
            <person name="Baudet D."/>
            <person name="Noel J."/>
            <person name="Ndikumana S."/>
            <person name="Charron P."/>
            <person name="St-Onge C."/>
            <person name="Giorgi J."/>
            <person name="Grigoriev I.V."/>
            <person name="Roux C."/>
            <person name="Martin F.M."/>
            <person name="Corradi N."/>
        </authorList>
    </citation>
    <scope>NUCLEOTIDE SEQUENCE [LARGE SCALE GENOMIC DNA]</scope>
    <source>
        <strain evidence="1 2">A1</strain>
    </source>
</reference>
<dbReference type="VEuPathDB" id="FungiDB:RhiirA1_408683"/>
<evidence type="ECO:0000313" key="1">
    <source>
        <dbReference type="EMBL" id="PKC74748.1"/>
    </source>
</evidence>
<evidence type="ECO:0000313" key="2">
    <source>
        <dbReference type="Proteomes" id="UP000232688"/>
    </source>
</evidence>
<dbReference type="VEuPathDB" id="FungiDB:RhiirFUN_019446"/>
<comment type="caution">
    <text evidence="1">The sequence shown here is derived from an EMBL/GenBank/DDBJ whole genome shotgun (WGS) entry which is preliminary data.</text>
</comment>
<protein>
    <submittedName>
        <fullName evidence="1">Uncharacterized protein</fullName>
    </submittedName>
</protein>
<accession>A0A2N0SGT7</accession>
<organism evidence="1 2">
    <name type="scientific">Rhizophagus irregularis</name>
    <dbReference type="NCBI Taxonomy" id="588596"/>
    <lineage>
        <taxon>Eukaryota</taxon>
        <taxon>Fungi</taxon>
        <taxon>Fungi incertae sedis</taxon>
        <taxon>Mucoromycota</taxon>
        <taxon>Glomeromycotina</taxon>
        <taxon>Glomeromycetes</taxon>
        <taxon>Glomerales</taxon>
        <taxon>Glomeraceae</taxon>
        <taxon>Rhizophagus</taxon>
    </lineage>
</organism>
<feature type="non-terminal residue" evidence="1">
    <location>
        <position position="55"/>
    </location>
</feature>
<proteinExistence type="predicted"/>
<dbReference type="VEuPathDB" id="FungiDB:FUN_018030"/>